<protein>
    <submittedName>
        <fullName evidence="2">Uncharacterized protein</fullName>
    </submittedName>
</protein>
<feature type="region of interest" description="Disordered" evidence="1">
    <location>
        <begin position="169"/>
        <end position="189"/>
    </location>
</feature>
<dbReference type="EMBL" id="PDNB01000011">
    <property type="protein sequence ID" value="PGH17274.1"/>
    <property type="molecule type" value="Genomic_DNA"/>
</dbReference>
<accession>A0A2B7XZP2</accession>
<feature type="compositionally biased region" description="Low complexity" evidence="1">
    <location>
        <begin position="44"/>
        <end position="56"/>
    </location>
</feature>
<evidence type="ECO:0000256" key="1">
    <source>
        <dbReference type="SAM" id="MobiDB-lite"/>
    </source>
</evidence>
<feature type="compositionally biased region" description="Acidic residues" evidence="1">
    <location>
        <begin position="87"/>
        <end position="104"/>
    </location>
</feature>
<feature type="compositionally biased region" description="Basic residues" evidence="1">
    <location>
        <begin position="404"/>
        <end position="421"/>
    </location>
</feature>
<organism evidence="2 3">
    <name type="scientific">Helicocarpus griseus UAMH5409</name>
    <dbReference type="NCBI Taxonomy" id="1447875"/>
    <lineage>
        <taxon>Eukaryota</taxon>
        <taxon>Fungi</taxon>
        <taxon>Dikarya</taxon>
        <taxon>Ascomycota</taxon>
        <taxon>Pezizomycotina</taxon>
        <taxon>Eurotiomycetes</taxon>
        <taxon>Eurotiomycetidae</taxon>
        <taxon>Onygenales</taxon>
        <taxon>Ajellomycetaceae</taxon>
        <taxon>Helicocarpus</taxon>
    </lineage>
</organism>
<dbReference type="Proteomes" id="UP000223968">
    <property type="component" value="Unassembled WGS sequence"/>
</dbReference>
<feature type="region of interest" description="Disordered" evidence="1">
    <location>
        <begin position="400"/>
        <end position="423"/>
    </location>
</feature>
<gene>
    <name evidence="2" type="ORF">AJ79_01157</name>
</gene>
<comment type="caution">
    <text evidence="2">The sequence shown here is derived from an EMBL/GenBank/DDBJ whole genome shotgun (WGS) entry which is preliminary data.</text>
</comment>
<evidence type="ECO:0000313" key="2">
    <source>
        <dbReference type="EMBL" id="PGH17274.1"/>
    </source>
</evidence>
<feature type="compositionally biased region" description="Basic and acidic residues" evidence="1">
    <location>
        <begin position="72"/>
        <end position="86"/>
    </location>
</feature>
<reference evidence="2 3" key="1">
    <citation type="submission" date="2017-10" db="EMBL/GenBank/DDBJ databases">
        <title>Comparative genomics in systemic dimorphic fungi from Ajellomycetaceae.</title>
        <authorList>
            <person name="Munoz J.F."/>
            <person name="Mcewen J.G."/>
            <person name="Clay O.K."/>
            <person name="Cuomo C.A."/>
        </authorList>
    </citation>
    <scope>NUCLEOTIDE SEQUENCE [LARGE SCALE GENOMIC DNA]</scope>
    <source>
        <strain evidence="2 3">UAMH5409</strain>
    </source>
</reference>
<feature type="region of interest" description="Disordered" evidence="1">
    <location>
        <begin position="44"/>
        <end position="113"/>
    </location>
</feature>
<dbReference type="STRING" id="1447875.A0A2B7XZP2"/>
<dbReference type="AlphaFoldDB" id="A0A2B7XZP2"/>
<feature type="compositionally biased region" description="Low complexity" evidence="1">
    <location>
        <begin position="178"/>
        <end position="189"/>
    </location>
</feature>
<proteinExistence type="predicted"/>
<name>A0A2B7XZP2_9EURO</name>
<dbReference type="OrthoDB" id="5288318at2759"/>
<evidence type="ECO:0000313" key="3">
    <source>
        <dbReference type="Proteomes" id="UP000223968"/>
    </source>
</evidence>
<keyword evidence="3" id="KW-1185">Reference proteome</keyword>
<sequence>MVVFVDLEQDASTTAAAGLAYHHHIPNDGHPDAVFLKHSTAVKPKLMKPSPPSSLLSRDHGTLSSSASGSSDADKDGCRADKKSGDAEEEPSPADEENAADGDGTDGYGRTNPNDNGFSAALSCYPVVVQIARSVDLNTLDSLAMTCRQFRVNLLQFRSQLVRETLRCRNEPLDEPPSNNGSDNNTSSGIVANDVPGIFQVFTQPAAVIAGGGHSNAPKLTTGKVGRCARDMVADCQRCLGTVCRNCTVKPVGTPMVKNRFRRLCSTCLAAPLSDHFLPYVPSIHDHHDHHHHPPSPPSMHSFTDSAFDRTPCHCEESFWLCRPCGQTLRADDTTYKRVWTWRTRYSAYLGGGLGTGIGEGCQGVKCGRGERCFAAEEIEVEVDCEVDDWTAEDLEHHNPNANHHYHHHHHPNNHNNHHHGNGIYASGHSDPLLHVVDGHSDEEPGYLRQEIVGVGGVVKQKVKKRVRVGACVQEHEDERDTASYLKREYLGDVRSWCGWCERVVPSTKEREELGI</sequence>